<feature type="compositionally biased region" description="Polar residues" evidence="1">
    <location>
        <begin position="67"/>
        <end position="96"/>
    </location>
</feature>
<reference evidence="2 3" key="1">
    <citation type="submission" date="2015-08" db="EMBL/GenBank/DDBJ databases">
        <title>Next Generation Sequencing and Analysis of the Genome of Puccinia sorghi L Schw, the Causal Agent of Maize Common Rust.</title>
        <authorList>
            <person name="Rochi L."/>
            <person name="Burguener G."/>
            <person name="Darino M."/>
            <person name="Turjanski A."/>
            <person name="Kreff E."/>
            <person name="Dieguez M.J."/>
            <person name="Sacco F."/>
        </authorList>
    </citation>
    <scope>NUCLEOTIDE SEQUENCE [LARGE SCALE GENOMIC DNA]</scope>
    <source>
        <strain evidence="2 3">RO10H11247</strain>
    </source>
</reference>
<dbReference type="VEuPathDB" id="FungiDB:VP01_1192g6"/>
<gene>
    <name evidence="2" type="ORF">VP01_1192g6</name>
</gene>
<feature type="compositionally biased region" description="Low complexity" evidence="1">
    <location>
        <begin position="97"/>
        <end position="129"/>
    </location>
</feature>
<protein>
    <submittedName>
        <fullName evidence="2">Uncharacterized protein</fullName>
    </submittedName>
</protein>
<comment type="caution">
    <text evidence="2">The sequence shown here is derived from an EMBL/GenBank/DDBJ whole genome shotgun (WGS) entry which is preliminary data.</text>
</comment>
<evidence type="ECO:0000256" key="1">
    <source>
        <dbReference type="SAM" id="MobiDB-lite"/>
    </source>
</evidence>
<dbReference type="Proteomes" id="UP000037035">
    <property type="component" value="Unassembled WGS sequence"/>
</dbReference>
<name>A0A0L6VR01_9BASI</name>
<organism evidence="2 3">
    <name type="scientific">Puccinia sorghi</name>
    <dbReference type="NCBI Taxonomy" id="27349"/>
    <lineage>
        <taxon>Eukaryota</taxon>
        <taxon>Fungi</taxon>
        <taxon>Dikarya</taxon>
        <taxon>Basidiomycota</taxon>
        <taxon>Pucciniomycotina</taxon>
        <taxon>Pucciniomycetes</taxon>
        <taxon>Pucciniales</taxon>
        <taxon>Pucciniaceae</taxon>
        <taxon>Puccinia</taxon>
    </lineage>
</organism>
<proteinExistence type="predicted"/>
<dbReference type="STRING" id="27349.A0A0L6VR01"/>
<feature type="region of interest" description="Disordered" evidence="1">
    <location>
        <begin position="47"/>
        <end position="169"/>
    </location>
</feature>
<keyword evidence="3" id="KW-1185">Reference proteome</keyword>
<dbReference type="OrthoDB" id="2506589at2759"/>
<dbReference type="EMBL" id="LAVV01002143">
    <property type="protein sequence ID" value="KNZ63062.1"/>
    <property type="molecule type" value="Genomic_DNA"/>
</dbReference>
<accession>A0A0L6VR01</accession>
<sequence length="375" mass="39139">MGGGGSFELLEDVCAMFSKVLLAYVLLALGAAPASLLANGVGDSEAPGVVGHSPSPSATTPGASTSENTSPSAAQSPANVTTVPSAAQPPANATTIPSAAHPPANATTNATTTPSSAHPPANATTNATAVPETGKNHSEAVPGQAPKLQGNHTASDSPPTTICFPKSTSHGVEDHHCRKALDKIVYAANQTLDRFSSLIFVNYKTCNVHIQKPQNGTLKKLEISSLVDVLNGACHSTGGLLTHASMKINLRIERSTKENTYEVDSPVCKKEKCPLIQSDCLSAFYQLPVDGKGIFVHGKGSRPFARVTSGNCTVTASTTDLSAFTIERQFIAPTMKKLLQQCDKHPGKIYYSGGTKGYNGDIWLSARAANKELCE</sequence>
<evidence type="ECO:0000313" key="3">
    <source>
        <dbReference type="Proteomes" id="UP000037035"/>
    </source>
</evidence>
<dbReference type="AlphaFoldDB" id="A0A0L6VR01"/>
<evidence type="ECO:0000313" key="2">
    <source>
        <dbReference type="EMBL" id="KNZ63062.1"/>
    </source>
</evidence>
<feature type="compositionally biased region" description="Low complexity" evidence="1">
    <location>
        <begin position="53"/>
        <end position="66"/>
    </location>
</feature>
<feature type="compositionally biased region" description="Polar residues" evidence="1">
    <location>
        <begin position="150"/>
        <end position="169"/>
    </location>
</feature>